<evidence type="ECO:0000313" key="2">
    <source>
        <dbReference type="Proteomes" id="UP000826014"/>
    </source>
</evidence>
<organism evidence="1 2">
    <name type="scientific">Candidatus Rhabdochlamydia oedothoracis</name>
    <dbReference type="NCBI Taxonomy" id="2720720"/>
    <lineage>
        <taxon>Bacteria</taxon>
        <taxon>Pseudomonadati</taxon>
        <taxon>Chlamydiota</taxon>
        <taxon>Chlamydiia</taxon>
        <taxon>Parachlamydiales</taxon>
        <taxon>Candidatus Rhabdochlamydiaceae</taxon>
        <taxon>Candidatus Rhabdochlamydia</taxon>
    </lineage>
</organism>
<reference evidence="1 2" key="1">
    <citation type="journal article" date="2022" name="bioRxiv">
        <title>Ecology and evolution of chlamydial symbionts of arthropods.</title>
        <authorList>
            <person name="Halter T."/>
            <person name="Koestlbacher S."/>
            <person name="Collingro A."/>
            <person name="Sixt B.S."/>
            <person name="Toenshoff E.R."/>
            <person name="Hendrickx F."/>
            <person name="Kostanjsek R."/>
            <person name="Horn M."/>
        </authorList>
    </citation>
    <scope>NUCLEOTIDE SEQUENCE [LARGE SCALE GENOMIC DNA]</scope>
    <source>
        <strain evidence="1">W744xW776</strain>
    </source>
</reference>
<gene>
    <name evidence="1" type="ORF">RHABOEDO_000940</name>
</gene>
<accession>A0ABX8V0S3</accession>
<dbReference type="RefSeq" id="WP_215217429.1">
    <property type="nucleotide sequence ID" value="NZ_CP075587.1"/>
</dbReference>
<proteinExistence type="predicted"/>
<dbReference type="EMBL" id="CP075587">
    <property type="protein sequence ID" value="QYF48731.1"/>
    <property type="molecule type" value="Genomic_DNA"/>
</dbReference>
<dbReference type="Proteomes" id="UP000826014">
    <property type="component" value="Chromosome"/>
</dbReference>
<name>A0ABX8V0S3_9BACT</name>
<evidence type="ECO:0000313" key="1">
    <source>
        <dbReference type="EMBL" id="QYF48731.1"/>
    </source>
</evidence>
<sequence>MIKEDVYQYYNNLREKVPFNVINEQNKNVLTQTVKELTESYIFSIGAQTISGSLALKACGISLGTSFPILLALVVAKSFISTLNYAKTAIKTTLNNAKTIVQITAQKAASPFMQVADVINAIFKRVCASFTSFAMSSYHLMRNSIYSFSFRKFDCPLPVAPRVIESKEPIVEIQEKTIEEKSNIAEDLAPSKPELPYCDSRFIIQEGFFLRGIPASLFNKLENFLLENNRELELQSLKSAKQNLLKDPTKLQNFTNTLANLFLKKTPEFQLLKNALASLLSENTTELQYLENTPKNVHGTPMLLILKENSTPWIFFLEHDQSPLSTKKFISEHLKDNRIALSNLSEKYFLKGIPVNYRLKAQL</sequence>
<keyword evidence="2" id="KW-1185">Reference proteome</keyword>
<protein>
    <submittedName>
        <fullName evidence="1">Uncharacterized protein</fullName>
    </submittedName>
</protein>